<dbReference type="InterPro" id="IPR058548">
    <property type="entry name" value="MlaB-like_STAS"/>
</dbReference>
<dbReference type="AlphaFoldDB" id="A0A853CLM6"/>
<evidence type="ECO:0000259" key="1">
    <source>
        <dbReference type="Pfam" id="PF13466"/>
    </source>
</evidence>
<evidence type="ECO:0000313" key="3">
    <source>
        <dbReference type="Proteomes" id="UP000541969"/>
    </source>
</evidence>
<reference evidence="2 3" key="1">
    <citation type="submission" date="2020-07" db="EMBL/GenBank/DDBJ databases">
        <title>Sequencing the genomes of 1000 actinobacteria strains.</title>
        <authorList>
            <person name="Klenk H.-P."/>
        </authorList>
    </citation>
    <scope>NUCLEOTIDE SEQUENCE [LARGE SCALE GENOMIC DNA]</scope>
    <source>
        <strain evidence="2 3">DSM 104001</strain>
    </source>
</reference>
<name>A0A853CLM6_9ACTN</name>
<dbReference type="Pfam" id="PF13466">
    <property type="entry name" value="STAS_2"/>
    <property type="match status" value="1"/>
</dbReference>
<dbReference type="Proteomes" id="UP000541969">
    <property type="component" value="Unassembled WGS sequence"/>
</dbReference>
<dbReference type="RefSeq" id="WP_179720389.1">
    <property type="nucleotide sequence ID" value="NZ_JACBZT010000001.1"/>
</dbReference>
<organism evidence="2 3">
    <name type="scientific">Petropleomorpha daqingensis</name>
    <dbReference type="NCBI Taxonomy" id="2026353"/>
    <lineage>
        <taxon>Bacteria</taxon>
        <taxon>Bacillati</taxon>
        <taxon>Actinomycetota</taxon>
        <taxon>Actinomycetes</taxon>
        <taxon>Geodermatophilales</taxon>
        <taxon>Geodermatophilaceae</taxon>
        <taxon>Petropleomorpha</taxon>
    </lineage>
</organism>
<protein>
    <submittedName>
        <fullName evidence="2">Anti-anti-sigma regulatory factor</fullName>
    </submittedName>
</protein>
<dbReference type="CDD" id="cd07043">
    <property type="entry name" value="STAS_anti-anti-sigma_factors"/>
    <property type="match status" value="1"/>
</dbReference>
<gene>
    <name evidence="2" type="ORF">GGQ55_004349</name>
</gene>
<dbReference type="Gene3D" id="3.30.750.24">
    <property type="entry name" value="STAS domain"/>
    <property type="match status" value="1"/>
</dbReference>
<dbReference type="InterPro" id="IPR036513">
    <property type="entry name" value="STAS_dom_sf"/>
</dbReference>
<accession>A0A853CLM6</accession>
<evidence type="ECO:0000313" key="2">
    <source>
        <dbReference type="EMBL" id="NYJ08071.1"/>
    </source>
</evidence>
<sequence>MDAGVGGRYGSISVRREAGETVLVLAGEIDAAVVTAFDEEQGSDPVPVDAIDAGEVTFIASVGVALLLRWVEAGPPGGPVLRRSSPRLDRFLELTRLTDVFRRPPEPPAG</sequence>
<comment type="caution">
    <text evidence="2">The sequence shown here is derived from an EMBL/GenBank/DDBJ whole genome shotgun (WGS) entry which is preliminary data.</text>
</comment>
<dbReference type="EMBL" id="JACBZT010000001">
    <property type="protein sequence ID" value="NYJ08071.1"/>
    <property type="molecule type" value="Genomic_DNA"/>
</dbReference>
<dbReference type="SUPFAM" id="SSF52091">
    <property type="entry name" value="SpoIIaa-like"/>
    <property type="match status" value="1"/>
</dbReference>
<feature type="domain" description="MlaB-like STAS" evidence="1">
    <location>
        <begin position="23"/>
        <end position="97"/>
    </location>
</feature>
<keyword evidence="3" id="KW-1185">Reference proteome</keyword>
<proteinExistence type="predicted"/>